<gene>
    <name evidence="5" type="ORF">L3Y34_016891</name>
    <name evidence="6" type="ORF">L5515_013043</name>
</gene>
<dbReference type="GO" id="GO:0009982">
    <property type="term" value="F:pseudouridine synthase activity"/>
    <property type="evidence" value="ECO:0007669"/>
    <property type="project" value="InterPro"/>
</dbReference>
<dbReference type="CDD" id="cd02569">
    <property type="entry name" value="PseudoU_synth_ScPus3"/>
    <property type="match status" value="1"/>
</dbReference>
<dbReference type="Proteomes" id="UP000827892">
    <property type="component" value="Chromosome II"/>
</dbReference>
<evidence type="ECO:0000313" key="6">
    <source>
        <dbReference type="EMBL" id="UMM15725.1"/>
    </source>
</evidence>
<dbReference type="FunFam" id="3.30.70.660:FF:000043">
    <property type="entry name" value="tRNA pseudouridine synthase"/>
    <property type="match status" value="1"/>
</dbReference>
<dbReference type="Gene3D" id="3.30.70.660">
    <property type="entry name" value="Pseudouridine synthase I, catalytic domain, C-terminal subdomain"/>
    <property type="match status" value="1"/>
</dbReference>
<dbReference type="EMBL" id="CP092621">
    <property type="protein sequence ID" value="UMM15725.1"/>
    <property type="molecule type" value="Genomic_DNA"/>
</dbReference>
<evidence type="ECO:0000313" key="5">
    <source>
        <dbReference type="EMBL" id="ULU03716.1"/>
    </source>
</evidence>
<dbReference type="HAMAP" id="MF_00171">
    <property type="entry name" value="TruA"/>
    <property type="match status" value="1"/>
</dbReference>
<dbReference type="NCBIfam" id="TIGR00071">
    <property type="entry name" value="hisT_truA"/>
    <property type="match status" value="1"/>
</dbReference>
<dbReference type="GO" id="GO:0001522">
    <property type="term" value="P:pseudouridine synthesis"/>
    <property type="evidence" value="ECO:0007669"/>
    <property type="project" value="InterPro"/>
</dbReference>
<organism evidence="5 7">
    <name type="scientific">Caenorhabditis briggsae</name>
    <dbReference type="NCBI Taxonomy" id="6238"/>
    <lineage>
        <taxon>Eukaryota</taxon>
        <taxon>Metazoa</taxon>
        <taxon>Ecdysozoa</taxon>
        <taxon>Nematoda</taxon>
        <taxon>Chromadorea</taxon>
        <taxon>Rhabditida</taxon>
        <taxon>Rhabditina</taxon>
        <taxon>Rhabditomorpha</taxon>
        <taxon>Rhabditoidea</taxon>
        <taxon>Rhabditidae</taxon>
        <taxon>Peloderinae</taxon>
        <taxon>Caenorhabditis</taxon>
    </lineage>
</organism>
<evidence type="ECO:0000256" key="2">
    <source>
        <dbReference type="ARBA" id="ARBA00022694"/>
    </source>
</evidence>
<proteinExistence type="inferred from homology"/>
<dbReference type="InterPro" id="IPR041707">
    <property type="entry name" value="Pus3-like"/>
</dbReference>
<dbReference type="InterPro" id="IPR020095">
    <property type="entry name" value="PsdUridine_synth_TruA_C"/>
</dbReference>
<accession>A0AAE9DGV0</accession>
<comment type="similarity">
    <text evidence="1">Belongs to the tRNA pseudouridine synthase TruA family.</text>
</comment>
<dbReference type="FunFam" id="3.30.70.580:FF:000022">
    <property type="entry name" value="tRNA pseudouridine synthase"/>
    <property type="match status" value="1"/>
</dbReference>
<evidence type="ECO:0000259" key="4">
    <source>
        <dbReference type="Pfam" id="PF01416"/>
    </source>
</evidence>
<name>A0AAE9DGV0_CAEBR</name>
<reference evidence="5 7" key="2">
    <citation type="submission" date="2022-05" db="EMBL/GenBank/DDBJ databases">
        <title>Chromosome-level reference genomes for two strains of Caenorhabditis briggsae: an improved platform for comparative genomics.</title>
        <authorList>
            <person name="Stevens L."/>
            <person name="Andersen E.C."/>
        </authorList>
    </citation>
    <scope>NUCLEOTIDE SEQUENCE [LARGE SCALE GENOMIC DNA]</scope>
    <source>
        <strain evidence="5">QX1410_ONT</strain>
        <tissue evidence="5">Whole-organism</tissue>
    </source>
</reference>
<dbReference type="InterPro" id="IPR020094">
    <property type="entry name" value="TruA/RsuA/RluB/E/F_N"/>
</dbReference>
<dbReference type="InterPro" id="IPR001406">
    <property type="entry name" value="PsdUridine_synth_TruA"/>
</dbReference>
<dbReference type="InterPro" id="IPR020103">
    <property type="entry name" value="PsdUridine_synth_cat_dom_sf"/>
</dbReference>
<dbReference type="GO" id="GO:0003723">
    <property type="term" value="F:RNA binding"/>
    <property type="evidence" value="ECO:0007669"/>
    <property type="project" value="InterPro"/>
</dbReference>
<sequence length="401" mass="46291">MGTKRAGYEIKNNKEAKKPRIFDFSAHPRRKIAIQFFYLGWEHDGLVQQPNTQNTVEHHLMEALIKTHIIEDSIKCDFSRCGRTDKGVSAFKQTAAFLARSTCPDHPNVFWSDSTAEDVKNSYKSKDEELPYIKMLNGVLPKTIRVFAWAPVAPTFNARFDCNRRTYKYSFPKAGLDLEKMREAAKLLIGEHDYSNFCQIDMNKMRLEQSYTRKIYDVTVEQVSTHSENDIYSMVELTVSGSGFLWHMIRYIVTVLQEVARGNEQPSLVSDLLDLSKYPSRPHYTLSSDTPLCLFDCGYKQEDVQWHIHDATLKTTVSGLQKSWATYQTRCRMMENMIGELAGMTELSSEDVRKGLHEFVQDRPISQNYVKFEKRNKCESLDAKKAKIQMKKEAKIEENGV</sequence>
<evidence type="ECO:0000313" key="8">
    <source>
        <dbReference type="Proteomes" id="UP000829354"/>
    </source>
</evidence>
<dbReference type="KEGG" id="cbr:CBG_00960"/>
<reference evidence="6 8" key="1">
    <citation type="submission" date="2022-04" db="EMBL/GenBank/DDBJ databases">
        <title>Chromosome-level reference genomes for two strains of Caenorhabditis briggsae: an improved platform for comparative genomics.</title>
        <authorList>
            <person name="Stevens L."/>
            <person name="Andersen E."/>
        </authorList>
    </citation>
    <scope>NUCLEOTIDE SEQUENCE [LARGE SCALE GENOMIC DNA]</scope>
    <source>
        <strain evidence="6">VX34</strain>
        <tissue evidence="6">Whole-organism</tissue>
    </source>
</reference>
<dbReference type="AlphaFoldDB" id="A0AAE9DGV0"/>
<evidence type="ECO:0000256" key="1">
    <source>
        <dbReference type="ARBA" id="ARBA00009375"/>
    </source>
</evidence>
<dbReference type="EMBL" id="CP090892">
    <property type="protein sequence ID" value="ULU03716.1"/>
    <property type="molecule type" value="Genomic_DNA"/>
</dbReference>
<dbReference type="OMA" id="YFGWEYN"/>
<dbReference type="Pfam" id="PF01416">
    <property type="entry name" value="PseudoU_synth_1"/>
    <property type="match status" value="1"/>
</dbReference>
<dbReference type="GO" id="GO:0008033">
    <property type="term" value="P:tRNA processing"/>
    <property type="evidence" value="ECO:0007669"/>
    <property type="project" value="UniProtKB-KW"/>
</dbReference>
<evidence type="ECO:0000313" key="7">
    <source>
        <dbReference type="Proteomes" id="UP000827892"/>
    </source>
</evidence>
<dbReference type="Proteomes" id="UP000829354">
    <property type="component" value="Chromosome II"/>
</dbReference>
<keyword evidence="3" id="KW-0413">Isomerase</keyword>
<feature type="domain" description="Pseudouridine synthase I TruA alpha/beta" evidence="4">
    <location>
        <begin position="184"/>
        <end position="299"/>
    </location>
</feature>
<dbReference type="Gene3D" id="3.30.70.580">
    <property type="entry name" value="Pseudouridine synthase I, catalytic domain, N-terminal subdomain"/>
    <property type="match status" value="1"/>
</dbReference>
<dbReference type="PANTHER" id="PTHR11142">
    <property type="entry name" value="PSEUDOURIDYLATE SYNTHASE"/>
    <property type="match status" value="1"/>
</dbReference>
<dbReference type="InterPro" id="IPR020097">
    <property type="entry name" value="PsdUridine_synth_TruA_a/b_dom"/>
</dbReference>
<keyword evidence="2" id="KW-0819">tRNA processing</keyword>
<protein>
    <recommendedName>
        <fullName evidence="4">Pseudouridine synthase I TruA alpha/beta domain-containing protein</fullName>
    </recommendedName>
</protein>
<dbReference type="SUPFAM" id="SSF55120">
    <property type="entry name" value="Pseudouridine synthase"/>
    <property type="match status" value="1"/>
</dbReference>
<dbReference type="PANTHER" id="PTHR11142:SF5">
    <property type="entry name" value="TRNA PSEUDOURIDINE(38_39) SYNTHASE"/>
    <property type="match status" value="1"/>
</dbReference>
<evidence type="ECO:0000256" key="3">
    <source>
        <dbReference type="ARBA" id="ARBA00023235"/>
    </source>
</evidence>
<keyword evidence="8" id="KW-1185">Reference proteome</keyword>